<comment type="similarity">
    <text evidence="2">Belongs to the transposase 27 family.</text>
</comment>
<dbReference type="InterPro" id="IPR005063">
    <property type="entry name" value="Transposase_27"/>
</dbReference>
<accession>A0A1T4WB67</accession>
<dbReference type="PANTHER" id="PTHR33293:SF1">
    <property type="entry name" value="INSERTION ELEMENT IS1 1 PROTEIN INSB-RELATED"/>
    <property type="match status" value="1"/>
</dbReference>
<keyword evidence="6" id="KW-1185">Reference proteome</keyword>
<keyword evidence="4" id="KW-0233">DNA recombination</keyword>
<dbReference type="Proteomes" id="UP000190460">
    <property type="component" value="Unassembled WGS sequence"/>
</dbReference>
<comment type="function">
    <text evidence="1">Absolutely required for transposition of IS1.</text>
</comment>
<feature type="non-terminal residue" evidence="5">
    <location>
        <position position="1"/>
    </location>
</feature>
<dbReference type="PANTHER" id="PTHR33293">
    <property type="entry name" value="INSERTION ELEMENT IS1 1 PROTEIN INSB-RELATED"/>
    <property type="match status" value="1"/>
</dbReference>
<protein>
    <submittedName>
        <fullName evidence="5">IS1 transposase</fullName>
    </submittedName>
</protein>
<dbReference type="Pfam" id="PF03400">
    <property type="entry name" value="DDE_Tnp_IS1"/>
    <property type="match status" value="1"/>
</dbReference>
<dbReference type="InterPro" id="IPR051354">
    <property type="entry name" value="Transposase_27_IS1"/>
</dbReference>
<dbReference type="GO" id="GO:0003677">
    <property type="term" value="F:DNA binding"/>
    <property type="evidence" value="ECO:0007669"/>
    <property type="project" value="InterPro"/>
</dbReference>
<evidence type="ECO:0000313" key="6">
    <source>
        <dbReference type="Proteomes" id="UP000190460"/>
    </source>
</evidence>
<name>A0A1T4WB67_9GAMM</name>
<gene>
    <name evidence="5" type="ORF">SAMN02745130_01418</name>
</gene>
<evidence type="ECO:0000256" key="3">
    <source>
        <dbReference type="ARBA" id="ARBA00022578"/>
    </source>
</evidence>
<evidence type="ECO:0000256" key="1">
    <source>
        <dbReference type="ARBA" id="ARBA00004091"/>
    </source>
</evidence>
<evidence type="ECO:0000313" key="5">
    <source>
        <dbReference type="EMBL" id="SKA74532.1"/>
    </source>
</evidence>
<dbReference type="GO" id="GO:0004803">
    <property type="term" value="F:transposase activity"/>
    <property type="evidence" value="ECO:0007669"/>
    <property type="project" value="InterPro"/>
</dbReference>
<dbReference type="RefSeq" id="WP_234975827.1">
    <property type="nucleotide sequence ID" value="NZ_FUYB01000004.1"/>
</dbReference>
<dbReference type="GO" id="GO:0006313">
    <property type="term" value="P:DNA transposition"/>
    <property type="evidence" value="ECO:0007669"/>
    <property type="project" value="InterPro"/>
</dbReference>
<organism evidence="5 6">
    <name type="scientific">Thiothrix eikelboomii</name>
    <dbReference type="NCBI Taxonomy" id="92487"/>
    <lineage>
        <taxon>Bacteria</taxon>
        <taxon>Pseudomonadati</taxon>
        <taxon>Pseudomonadota</taxon>
        <taxon>Gammaproteobacteria</taxon>
        <taxon>Thiotrichales</taxon>
        <taxon>Thiotrichaceae</taxon>
        <taxon>Thiothrix</taxon>
    </lineage>
</organism>
<evidence type="ECO:0000256" key="2">
    <source>
        <dbReference type="ARBA" id="ARBA00008841"/>
    </source>
</evidence>
<dbReference type="STRING" id="92487.SAMN02745130_01418"/>
<dbReference type="AlphaFoldDB" id="A0A1T4WB67"/>
<reference evidence="5 6" key="1">
    <citation type="submission" date="2017-02" db="EMBL/GenBank/DDBJ databases">
        <authorList>
            <person name="Peterson S.W."/>
        </authorList>
    </citation>
    <scope>NUCLEOTIDE SEQUENCE [LARGE SCALE GENOMIC DNA]</scope>
    <source>
        <strain evidence="5 6">ATCC 49788</strain>
    </source>
</reference>
<sequence>LLERFTFRLYCTDDWGAYERLLPEDQHLITKRYTQSIERQNLNLRTHLKRLARKTICFSRSVEVHDKVVGEYIARHSFNWLNT</sequence>
<dbReference type="EMBL" id="FUYB01000004">
    <property type="protein sequence ID" value="SKA74532.1"/>
    <property type="molecule type" value="Genomic_DNA"/>
</dbReference>
<proteinExistence type="inferred from homology"/>
<keyword evidence="3" id="KW-0815">Transposition</keyword>
<evidence type="ECO:0000256" key="4">
    <source>
        <dbReference type="ARBA" id="ARBA00023172"/>
    </source>
</evidence>